<dbReference type="InterPro" id="IPR000914">
    <property type="entry name" value="SBP_5_dom"/>
</dbReference>
<dbReference type="SUPFAM" id="SSF53850">
    <property type="entry name" value="Periplasmic binding protein-like II"/>
    <property type="match status" value="1"/>
</dbReference>
<dbReference type="InterPro" id="IPR039424">
    <property type="entry name" value="SBP_5"/>
</dbReference>
<dbReference type="CDD" id="cd08512">
    <property type="entry name" value="PBP2_NikA_DppA_OppA_like_7"/>
    <property type="match status" value="1"/>
</dbReference>
<dbReference type="Proteomes" id="UP000242015">
    <property type="component" value="Unassembled WGS sequence"/>
</dbReference>
<evidence type="ECO:0000256" key="4">
    <source>
        <dbReference type="SAM" id="MobiDB-lite"/>
    </source>
</evidence>
<dbReference type="GO" id="GO:1904680">
    <property type="term" value="F:peptide transmembrane transporter activity"/>
    <property type="evidence" value="ECO:0007669"/>
    <property type="project" value="TreeGrafter"/>
</dbReference>
<feature type="domain" description="Solute-binding protein family 5" evidence="5">
    <location>
        <begin position="120"/>
        <end position="516"/>
    </location>
</feature>
<evidence type="ECO:0000259" key="5">
    <source>
        <dbReference type="Pfam" id="PF00496"/>
    </source>
</evidence>
<dbReference type="PANTHER" id="PTHR30290">
    <property type="entry name" value="PERIPLASMIC BINDING COMPONENT OF ABC TRANSPORTER"/>
    <property type="match status" value="1"/>
</dbReference>
<evidence type="ECO:0000256" key="1">
    <source>
        <dbReference type="ARBA" id="ARBA00005695"/>
    </source>
</evidence>
<organism evidence="6 7">
    <name type="scientific">Candidatus Marsarchaeota G2 archaeon BE_D</name>
    <dbReference type="NCBI Taxonomy" id="1978158"/>
    <lineage>
        <taxon>Archaea</taxon>
        <taxon>Candidatus Marsarchaeota</taxon>
        <taxon>Candidatus Marsarchaeota group 2</taxon>
    </lineage>
</organism>
<dbReference type="GO" id="GO:0015833">
    <property type="term" value="P:peptide transport"/>
    <property type="evidence" value="ECO:0007669"/>
    <property type="project" value="TreeGrafter"/>
</dbReference>
<evidence type="ECO:0000256" key="2">
    <source>
        <dbReference type="ARBA" id="ARBA00022448"/>
    </source>
</evidence>
<dbReference type="Pfam" id="PF00496">
    <property type="entry name" value="SBP_bac_5"/>
    <property type="match status" value="1"/>
</dbReference>
<gene>
    <name evidence="6" type="ORF">B9Q04_08270</name>
</gene>
<dbReference type="GO" id="GO:0043190">
    <property type="term" value="C:ATP-binding cassette (ABC) transporter complex"/>
    <property type="evidence" value="ECO:0007669"/>
    <property type="project" value="InterPro"/>
</dbReference>
<feature type="region of interest" description="Disordered" evidence="4">
    <location>
        <begin position="36"/>
        <end position="68"/>
    </location>
</feature>
<proteinExistence type="inferred from homology"/>
<dbReference type="EMBL" id="NEXF01000164">
    <property type="protein sequence ID" value="PSO07927.1"/>
    <property type="molecule type" value="Genomic_DNA"/>
</dbReference>
<comment type="similarity">
    <text evidence="1">Belongs to the bacterial solute-binding protein 5 family.</text>
</comment>
<reference evidence="6 7" key="1">
    <citation type="submission" date="2017-04" db="EMBL/GenBank/DDBJ databases">
        <title>Novel microbial lineages endemic to geothermal iron-oxide mats fill important gaps in the evolutionary history of Archaea.</title>
        <authorList>
            <person name="Jay Z.J."/>
            <person name="Beam J.P."/>
            <person name="Dlakic M."/>
            <person name="Rusch D.B."/>
            <person name="Kozubal M.A."/>
            <person name="Inskeep W.P."/>
        </authorList>
    </citation>
    <scope>NUCLEOTIDE SEQUENCE [LARGE SCALE GENOMIC DNA]</scope>
    <source>
        <strain evidence="6">BE_D</strain>
    </source>
</reference>
<dbReference type="PIRSF" id="PIRSF002741">
    <property type="entry name" value="MppA"/>
    <property type="match status" value="1"/>
</dbReference>
<dbReference type="InterPro" id="IPR030678">
    <property type="entry name" value="Peptide/Ni-bd"/>
</dbReference>
<keyword evidence="3" id="KW-0732">Signal</keyword>
<sequence length="608" mass="66420">MLTNKRRKGVNRTLAVVLVVVVVIVIAASVYAVSRPSKTSTTPPTSTTSSSTTSTGSGSSTTTTSTSAGAPYNETLVVAETLGEPSGLDVAWSTDAPAYEIEQNIYQGLVWYQGNSTNSYVGVLATNWSVTPDGLTYTFSLRHDVRFSNGAPFNAYDVWFNYYRLTLNNGPPGYILGPATFTPGNITLQDLNTFNFTDPTPAQLAVMENPNQSIQVVNEYTIAFHLAHPIPSFMARLAAPPGGIEYPQFIQEHGGVQANGTENTYVDANGAPGTGPYVVSSWIHGQSITLTLNPYYWGPRPHVSKVVIEYVTNTLDAINDLKSGSAQMLYTVPFNLLPDINSTPGVILESHGLSYDIAWLSLNTQAYPLNITDVRLAINYAVNRTQIIDKVLYGYGVPFQGPIPIGMFGHNNSIMPIGYNLSKAKQLLAEAGFPGGKGIPPLTLLYYTGDPVVLATVQIIQSDLAQIGITVTLEGVTQATYFNIAATVPRVSNYPDILWSVWFPDFAYPDDYAYSFENINSVFDNSNVNNTLLNLWTTEALNSANLTQQAILYSKITELDKQLGDNVWLWQSVVGYGVPAYASNVHNVYWNPILYGYNYSAIYIYPYS</sequence>
<dbReference type="PANTHER" id="PTHR30290:SF9">
    <property type="entry name" value="OLIGOPEPTIDE-BINDING PROTEIN APPA"/>
    <property type="match status" value="1"/>
</dbReference>
<name>A0A2R6CAJ7_9ARCH</name>
<evidence type="ECO:0000313" key="6">
    <source>
        <dbReference type="EMBL" id="PSO07927.1"/>
    </source>
</evidence>
<feature type="compositionally biased region" description="Low complexity" evidence="4">
    <location>
        <begin position="36"/>
        <end position="67"/>
    </location>
</feature>
<accession>A0A2R6CAJ7</accession>
<dbReference type="Gene3D" id="3.40.190.10">
    <property type="entry name" value="Periplasmic binding protein-like II"/>
    <property type="match status" value="1"/>
</dbReference>
<comment type="caution">
    <text evidence="6">The sequence shown here is derived from an EMBL/GenBank/DDBJ whole genome shotgun (WGS) entry which is preliminary data.</text>
</comment>
<keyword evidence="2" id="KW-0813">Transport</keyword>
<protein>
    <recommendedName>
        <fullName evidence="5">Solute-binding protein family 5 domain-containing protein</fullName>
    </recommendedName>
</protein>
<dbReference type="Gene3D" id="3.10.105.10">
    <property type="entry name" value="Dipeptide-binding Protein, Domain 3"/>
    <property type="match status" value="1"/>
</dbReference>
<evidence type="ECO:0000256" key="3">
    <source>
        <dbReference type="ARBA" id="ARBA00022729"/>
    </source>
</evidence>
<evidence type="ECO:0000313" key="7">
    <source>
        <dbReference type="Proteomes" id="UP000242015"/>
    </source>
</evidence>
<dbReference type="GO" id="GO:0042597">
    <property type="term" value="C:periplasmic space"/>
    <property type="evidence" value="ECO:0007669"/>
    <property type="project" value="UniProtKB-ARBA"/>
</dbReference>
<dbReference type="AlphaFoldDB" id="A0A2R6CAJ7"/>